<comment type="caution">
    <text evidence="2">The sequence shown here is derived from an EMBL/GenBank/DDBJ whole genome shotgun (WGS) entry which is preliminary data.</text>
</comment>
<reference evidence="2" key="2">
    <citation type="submission" date="2020-09" db="EMBL/GenBank/DDBJ databases">
        <authorList>
            <person name="Sun Q."/>
            <person name="Zhou Y."/>
        </authorList>
    </citation>
    <scope>NUCLEOTIDE SEQUENCE</scope>
    <source>
        <strain evidence="2">CGMCC 1.15290</strain>
    </source>
</reference>
<dbReference type="InterPro" id="IPR014710">
    <property type="entry name" value="RmlC-like_jellyroll"/>
</dbReference>
<reference evidence="2" key="1">
    <citation type="journal article" date="2014" name="Int. J. Syst. Evol. Microbiol.">
        <title>Complete genome sequence of Corynebacterium casei LMG S-19264T (=DSM 44701T), isolated from a smear-ripened cheese.</title>
        <authorList>
            <consortium name="US DOE Joint Genome Institute (JGI-PGF)"/>
            <person name="Walter F."/>
            <person name="Albersmeier A."/>
            <person name="Kalinowski J."/>
            <person name="Ruckert C."/>
        </authorList>
    </citation>
    <scope>NUCLEOTIDE SEQUENCE</scope>
    <source>
        <strain evidence="2">CGMCC 1.15290</strain>
    </source>
</reference>
<feature type="domain" description="Cyclic nucleotide-binding" evidence="1">
    <location>
        <begin position="30"/>
        <end position="115"/>
    </location>
</feature>
<evidence type="ECO:0000259" key="1">
    <source>
        <dbReference type="Pfam" id="PF00027"/>
    </source>
</evidence>
<accession>A0A917J0P1</accession>
<dbReference type="Pfam" id="PF00027">
    <property type="entry name" value="cNMP_binding"/>
    <property type="match status" value="1"/>
</dbReference>
<dbReference type="SUPFAM" id="SSF51206">
    <property type="entry name" value="cAMP-binding domain-like"/>
    <property type="match status" value="1"/>
</dbReference>
<protein>
    <submittedName>
        <fullName evidence="2">Cyclic nucleotide-binding protein</fullName>
    </submittedName>
</protein>
<dbReference type="InterPro" id="IPR018490">
    <property type="entry name" value="cNMP-bd_dom_sf"/>
</dbReference>
<dbReference type="CDD" id="cd00038">
    <property type="entry name" value="CAP_ED"/>
    <property type="match status" value="1"/>
</dbReference>
<keyword evidence="3" id="KW-1185">Reference proteome</keyword>
<name>A0A917J0P1_9BACT</name>
<gene>
    <name evidence="2" type="ORF">GCM10011379_27910</name>
</gene>
<dbReference type="AlphaFoldDB" id="A0A917J0P1"/>
<organism evidence="2 3">
    <name type="scientific">Filimonas zeae</name>
    <dbReference type="NCBI Taxonomy" id="1737353"/>
    <lineage>
        <taxon>Bacteria</taxon>
        <taxon>Pseudomonadati</taxon>
        <taxon>Bacteroidota</taxon>
        <taxon>Chitinophagia</taxon>
        <taxon>Chitinophagales</taxon>
        <taxon>Chitinophagaceae</taxon>
        <taxon>Filimonas</taxon>
    </lineage>
</organism>
<dbReference type="InterPro" id="IPR000595">
    <property type="entry name" value="cNMP-bd_dom"/>
</dbReference>
<dbReference type="Proteomes" id="UP000627292">
    <property type="component" value="Unassembled WGS sequence"/>
</dbReference>
<evidence type="ECO:0000313" key="2">
    <source>
        <dbReference type="EMBL" id="GGH70032.1"/>
    </source>
</evidence>
<proteinExistence type="predicted"/>
<dbReference type="RefSeq" id="WP_188953234.1">
    <property type="nucleotide sequence ID" value="NZ_BMIB01000003.1"/>
</dbReference>
<evidence type="ECO:0000313" key="3">
    <source>
        <dbReference type="Proteomes" id="UP000627292"/>
    </source>
</evidence>
<sequence length="197" mass="22707">MADNFETYIIQAAGVTEEEAKLIVSQGIRKRVRRRQILLHEGEVCRHKIFIERGLLRSYLLKNDGAEYIMRFAAESSWLIDPESYHSGLPTKYNVDALEDCDVLLWTRDAMNRLSEEIPALKAYSDQLKTNTLTASMGRIMMNISGTSEEKYQEFVNTYPDVFNRVPLHMVASYLGVSRETLSRIRHTQMRQLKGQG</sequence>
<dbReference type="EMBL" id="BMIB01000003">
    <property type="protein sequence ID" value="GGH70032.1"/>
    <property type="molecule type" value="Genomic_DNA"/>
</dbReference>
<dbReference type="Gene3D" id="2.60.120.10">
    <property type="entry name" value="Jelly Rolls"/>
    <property type="match status" value="1"/>
</dbReference>